<dbReference type="Gene3D" id="1.10.510.10">
    <property type="entry name" value="Transferase(Phosphotransferase) domain 1"/>
    <property type="match status" value="1"/>
</dbReference>
<name>A0ABW5DTB9_9PROT</name>
<gene>
    <name evidence="1" type="ORF">ACFSM5_12335</name>
</gene>
<organism evidence="1 2">
    <name type="scientific">Lacibacterium aquatile</name>
    <dbReference type="NCBI Taxonomy" id="1168082"/>
    <lineage>
        <taxon>Bacteria</taxon>
        <taxon>Pseudomonadati</taxon>
        <taxon>Pseudomonadota</taxon>
        <taxon>Alphaproteobacteria</taxon>
        <taxon>Rhodospirillales</taxon>
        <taxon>Rhodospirillaceae</taxon>
    </lineage>
</organism>
<evidence type="ECO:0000313" key="2">
    <source>
        <dbReference type="Proteomes" id="UP001597295"/>
    </source>
</evidence>
<reference evidence="2" key="1">
    <citation type="journal article" date="2019" name="Int. J. Syst. Evol. Microbiol.">
        <title>The Global Catalogue of Microorganisms (GCM) 10K type strain sequencing project: providing services to taxonomists for standard genome sequencing and annotation.</title>
        <authorList>
            <consortium name="The Broad Institute Genomics Platform"/>
            <consortium name="The Broad Institute Genome Sequencing Center for Infectious Disease"/>
            <person name="Wu L."/>
            <person name="Ma J."/>
        </authorList>
    </citation>
    <scope>NUCLEOTIDE SEQUENCE [LARGE SCALE GENOMIC DNA]</scope>
    <source>
        <strain evidence="2">CGMCC 1.19062</strain>
    </source>
</reference>
<dbReference type="SUPFAM" id="SSF56112">
    <property type="entry name" value="Protein kinase-like (PK-like)"/>
    <property type="match status" value="1"/>
</dbReference>
<dbReference type="RefSeq" id="WP_379876705.1">
    <property type="nucleotide sequence ID" value="NZ_JBHUIP010000012.1"/>
</dbReference>
<protein>
    <submittedName>
        <fullName evidence="1">Aminoglycoside phosphotransferase family protein</fullName>
    </submittedName>
</protein>
<dbReference type="InterPro" id="IPR011009">
    <property type="entry name" value="Kinase-like_dom_sf"/>
</dbReference>
<comment type="caution">
    <text evidence="1">The sequence shown here is derived from an EMBL/GenBank/DDBJ whole genome shotgun (WGS) entry which is preliminary data.</text>
</comment>
<evidence type="ECO:0000313" key="1">
    <source>
        <dbReference type="EMBL" id="MFD2263679.1"/>
    </source>
</evidence>
<accession>A0ABW5DTB9</accession>
<keyword evidence="2" id="KW-1185">Reference proteome</keyword>
<dbReference type="Proteomes" id="UP001597295">
    <property type="component" value="Unassembled WGS sequence"/>
</dbReference>
<dbReference type="Pfam" id="PF04655">
    <property type="entry name" value="APH_6_hur"/>
    <property type="match status" value="1"/>
</dbReference>
<dbReference type="InterPro" id="IPR006748">
    <property type="entry name" value="NH2Glyco/OHUrea_AB-resist_kin"/>
</dbReference>
<sequence>MLDHYLEKWHLTPDGPVVTTSSSQLFPVLSQGRPAMLKLTEDAEERHGGAVMAWWDGGGATPVLAFEEGAVLMARGADTLVSLVAQGKDEEATRIICQTAVALHQLRPTDPPACVVPLASWFSPLEAVARTHGGLFAKSQAAAERLLPNQQEITVLHGDLHHENILDFGPSGWLAIDPKRVIGDRAFEYAILFCDPDLGPSGVKVAGRPEIFARRVEVVCEAANLERGRLLCWILAWTGLSAAWTLEDGGEITIESVIGAMAAAALDV</sequence>
<dbReference type="EMBL" id="JBHUIP010000012">
    <property type="protein sequence ID" value="MFD2263679.1"/>
    <property type="molecule type" value="Genomic_DNA"/>
</dbReference>
<proteinExistence type="predicted"/>